<dbReference type="Pfam" id="PF00557">
    <property type="entry name" value="Peptidase_M24"/>
    <property type="match status" value="1"/>
</dbReference>
<reference evidence="9" key="1">
    <citation type="submission" date="2021-04" db="EMBL/GenBank/DDBJ databases">
        <title>Sinoanaerobacter chloroacetimidivorans sp. nov., an obligate anaerobic bacterium isolated from anaerobic sludge.</title>
        <authorList>
            <person name="Bao Y."/>
        </authorList>
    </citation>
    <scope>NUCLEOTIDE SEQUENCE</scope>
    <source>
        <strain evidence="9">BAD-6</strain>
    </source>
</reference>
<gene>
    <name evidence="6 9" type="primary">map</name>
    <name evidence="9" type="ORF">KCX82_16230</name>
</gene>
<feature type="binding site" evidence="6">
    <location>
        <position position="93"/>
    </location>
    <ligand>
        <name>a divalent metal cation</name>
        <dbReference type="ChEBI" id="CHEBI:60240"/>
        <label>1</label>
    </ligand>
</feature>
<comment type="caution">
    <text evidence="9">The sequence shown here is derived from an EMBL/GenBank/DDBJ whole genome shotgun (WGS) entry which is preliminary data.</text>
</comment>
<evidence type="ECO:0000313" key="10">
    <source>
        <dbReference type="Proteomes" id="UP000675664"/>
    </source>
</evidence>
<dbReference type="InterPro" id="IPR001714">
    <property type="entry name" value="Pept_M24_MAP"/>
</dbReference>
<feature type="domain" description="Peptidase M24" evidence="8">
    <location>
        <begin position="12"/>
        <end position="238"/>
    </location>
</feature>
<evidence type="ECO:0000256" key="6">
    <source>
        <dbReference type="HAMAP-Rule" id="MF_01974"/>
    </source>
</evidence>
<keyword evidence="4 6" id="KW-0479">Metal-binding</keyword>
<comment type="cofactor">
    <cofactor evidence="6">
        <name>Co(2+)</name>
        <dbReference type="ChEBI" id="CHEBI:48828"/>
    </cofactor>
    <cofactor evidence="6">
        <name>Zn(2+)</name>
        <dbReference type="ChEBI" id="CHEBI:29105"/>
    </cofactor>
    <cofactor evidence="6">
        <name>Mn(2+)</name>
        <dbReference type="ChEBI" id="CHEBI:29035"/>
    </cofactor>
    <cofactor evidence="6">
        <name>Fe(2+)</name>
        <dbReference type="ChEBI" id="CHEBI:29033"/>
    </cofactor>
    <text evidence="6">Binds 2 divalent metal cations per subunit. Has a high-affinity and a low affinity metal-binding site. The true nature of the physiological cofactor is under debate. The enzyme is active with cobalt, zinc, manganese or divalent iron ions. Most likely, methionine aminopeptidases function as mononuclear Fe(2+)-metalloproteases under physiological conditions, and the catalytically relevant metal-binding site has been assigned to the histidine-containing high-affinity site.</text>
</comment>
<evidence type="ECO:0000256" key="2">
    <source>
        <dbReference type="ARBA" id="ARBA00022438"/>
    </source>
</evidence>
<accession>A0A8J7W5R6</accession>
<comment type="catalytic activity">
    <reaction evidence="6 7">
        <text>Release of N-terminal amino acids, preferentially methionine, from peptides and arylamides.</text>
        <dbReference type="EC" id="3.4.11.18"/>
    </reaction>
</comment>
<dbReference type="GO" id="GO:0004239">
    <property type="term" value="F:initiator methionyl aminopeptidase activity"/>
    <property type="evidence" value="ECO:0007669"/>
    <property type="project" value="UniProtKB-UniRule"/>
</dbReference>
<dbReference type="SUPFAM" id="SSF55920">
    <property type="entry name" value="Creatinase/aminopeptidase"/>
    <property type="match status" value="1"/>
</dbReference>
<keyword evidence="3 6" id="KW-0645">Protease</keyword>
<dbReference type="GO" id="GO:0006508">
    <property type="term" value="P:proteolysis"/>
    <property type="evidence" value="ECO:0007669"/>
    <property type="project" value="UniProtKB-KW"/>
</dbReference>
<name>A0A8J7W5R6_9FIRM</name>
<reference evidence="9" key="2">
    <citation type="submission" date="2021-04" db="EMBL/GenBank/DDBJ databases">
        <authorList>
            <person name="Liu J."/>
        </authorList>
    </citation>
    <scope>NUCLEOTIDE SEQUENCE</scope>
    <source>
        <strain evidence="9">BAD-6</strain>
    </source>
</reference>
<feature type="binding site" evidence="6">
    <location>
        <position position="166"/>
    </location>
    <ligand>
        <name>a divalent metal cation</name>
        <dbReference type="ChEBI" id="CHEBI:60240"/>
        <label>2</label>
        <note>catalytic</note>
    </ligand>
</feature>
<dbReference type="GO" id="GO:0046872">
    <property type="term" value="F:metal ion binding"/>
    <property type="evidence" value="ECO:0007669"/>
    <property type="project" value="UniProtKB-UniRule"/>
</dbReference>
<dbReference type="CDD" id="cd01086">
    <property type="entry name" value="MetAP1"/>
    <property type="match status" value="1"/>
</dbReference>
<dbReference type="GO" id="GO:0070006">
    <property type="term" value="F:metalloaminopeptidase activity"/>
    <property type="evidence" value="ECO:0007669"/>
    <property type="project" value="UniProtKB-UniRule"/>
</dbReference>
<feature type="binding site" evidence="6">
    <location>
        <position position="200"/>
    </location>
    <ligand>
        <name>a divalent metal cation</name>
        <dbReference type="ChEBI" id="CHEBI:60240"/>
        <label>2</label>
        <note>catalytic</note>
    </ligand>
</feature>
<feature type="binding site" evidence="6">
    <location>
        <position position="231"/>
    </location>
    <ligand>
        <name>a divalent metal cation</name>
        <dbReference type="ChEBI" id="CHEBI:60240"/>
        <label>2</label>
        <note>catalytic</note>
    </ligand>
</feature>
<feature type="binding site" evidence="6">
    <location>
        <position position="104"/>
    </location>
    <ligand>
        <name>a divalent metal cation</name>
        <dbReference type="ChEBI" id="CHEBI:60240"/>
        <label>2</label>
        <note>catalytic</note>
    </ligand>
</feature>
<comment type="similarity">
    <text evidence="6">Belongs to the peptidase M24A family. Methionine aminopeptidase type 1 subfamily.</text>
</comment>
<dbReference type="NCBIfam" id="TIGR00500">
    <property type="entry name" value="met_pdase_I"/>
    <property type="match status" value="1"/>
</dbReference>
<evidence type="ECO:0000256" key="4">
    <source>
        <dbReference type="ARBA" id="ARBA00022723"/>
    </source>
</evidence>
<comment type="subunit">
    <text evidence="6">Monomer.</text>
</comment>
<organism evidence="9 10">
    <name type="scientific">Sinanaerobacter chloroacetimidivorans</name>
    <dbReference type="NCBI Taxonomy" id="2818044"/>
    <lineage>
        <taxon>Bacteria</taxon>
        <taxon>Bacillati</taxon>
        <taxon>Bacillota</taxon>
        <taxon>Clostridia</taxon>
        <taxon>Peptostreptococcales</taxon>
        <taxon>Anaerovoracaceae</taxon>
        <taxon>Sinanaerobacter</taxon>
    </lineage>
</organism>
<evidence type="ECO:0000256" key="1">
    <source>
        <dbReference type="ARBA" id="ARBA00002521"/>
    </source>
</evidence>
<dbReference type="EMBL" id="JAGSND010000013">
    <property type="protein sequence ID" value="MBR0599435.1"/>
    <property type="molecule type" value="Genomic_DNA"/>
</dbReference>
<dbReference type="RefSeq" id="WP_227019647.1">
    <property type="nucleotide sequence ID" value="NZ_JAGSND010000013.1"/>
</dbReference>
<protein>
    <recommendedName>
        <fullName evidence="6 7">Methionine aminopeptidase</fullName>
        <shortName evidence="6">MAP</shortName>
        <shortName evidence="6">MetAP</shortName>
        <ecNumber evidence="6 7">3.4.11.18</ecNumber>
    </recommendedName>
    <alternativeName>
        <fullName evidence="6">Peptidase M</fullName>
    </alternativeName>
</protein>
<keyword evidence="10" id="KW-1185">Reference proteome</keyword>
<dbReference type="Gene3D" id="3.90.230.10">
    <property type="entry name" value="Creatinase/methionine aminopeptidase superfamily"/>
    <property type="match status" value="1"/>
</dbReference>
<dbReference type="InterPro" id="IPR000994">
    <property type="entry name" value="Pept_M24"/>
</dbReference>
<feature type="binding site" evidence="6">
    <location>
        <position position="104"/>
    </location>
    <ligand>
        <name>a divalent metal cation</name>
        <dbReference type="ChEBI" id="CHEBI:60240"/>
        <label>1</label>
    </ligand>
</feature>
<dbReference type="InterPro" id="IPR002467">
    <property type="entry name" value="Pept_M24A_MAP1"/>
</dbReference>
<evidence type="ECO:0000256" key="5">
    <source>
        <dbReference type="ARBA" id="ARBA00022801"/>
    </source>
</evidence>
<dbReference type="AlphaFoldDB" id="A0A8J7W5R6"/>
<proteinExistence type="inferred from homology"/>
<evidence type="ECO:0000256" key="3">
    <source>
        <dbReference type="ARBA" id="ARBA00022670"/>
    </source>
</evidence>
<evidence type="ECO:0000256" key="7">
    <source>
        <dbReference type="RuleBase" id="RU003653"/>
    </source>
</evidence>
<dbReference type="HAMAP" id="MF_01974">
    <property type="entry name" value="MetAP_1"/>
    <property type="match status" value="1"/>
</dbReference>
<dbReference type="Proteomes" id="UP000675664">
    <property type="component" value="Unassembled WGS sequence"/>
</dbReference>
<comment type="function">
    <text evidence="1 6">Removes the N-terminal methionine from nascent proteins. The N-terminal methionine is often cleaved when the second residue in the primary sequence is small and uncharged (Met-Ala-, Cys, Gly, Pro, Ser, Thr, or Val). Requires deformylation of the N(alpha)-formylated initiator methionine before it can be hydrolyzed.</text>
</comment>
<dbReference type="InterPro" id="IPR036005">
    <property type="entry name" value="Creatinase/aminopeptidase-like"/>
</dbReference>
<dbReference type="PANTHER" id="PTHR43330">
    <property type="entry name" value="METHIONINE AMINOPEPTIDASE"/>
    <property type="match status" value="1"/>
</dbReference>
<feature type="binding site" evidence="6">
    <location>
        <position position="76"/>
    </location>
    <ligand>
        <name>substrate</name>
    </ligand>
</feature>
<dbReference type="PANTHER" id="PTHR43330:SF13">
    <property type="entry name" value="METHIONINE AMINOPEPTIDASE 2"/>
    <property type="match status" value="1"/>
</dbReference>
<dbReference type="EC" id="3.4.11.18" evidence="6 7"/>
<evidence type="ECO:0000259" key="8">
    <source>
        <dbReference type="Pfam" id="PF00557"/>
    </source>
</evidence>
<keyword evidence="2 6" id="KW-0031">Aminopeptidase</keyword>
<sequence length="246" mass="27082">MTIRSEKDLKSLEKIGKIVSIARDEMIKAVRPDITTKELDRIGEFVLSSYGAKSAPKYEYDFPGHTCISVNNQAAHGIPGLRRLKAGDVVNIDVSAALDGYFADTGATIALNVCQEKQKLCDCSQMALAKGIDKARAGSKINQIGKAIYQEAKDNGFTVIKNLAGHGIGKRLHEEPSHILNYYDKRDNRILHRGLVLAVETFLSTGAEYVIEGRDGWTLRTPDRSLVAQFEHTIIVTENEPIIVTA</sequence>
<feature type="binding site" evidence="6">
    <location>
        <position position="173"/>
    </location>
    <ligand>
        <name>substrate</name>
    </ligand>
</feature>
<evidence type="ECO:0000313" key="9">
    <source>
        <dbReference type="EMBL" id="MBR0599435.1"/>
    </source>
</evidence>
<dbReference type="PRINTS" id="PR00599">
    <property type="entry name" value="MAPEPTIDASE"/>
</dbReference>
<keyword evidence="5 6" id="KW-0378">Hydrolase</keyword>
<feature type="binding site" evidence="6">
    <location>
        <position position="231"/>
    </location>
    <ligand>
        <name>a divalent metal cation</name>
        <dbReference type="ChEBI" id="CHEBI:60240"/>
        <label>1</label>
    </ligand>
</feature>